<evidence type="ECO:0000256" key="1">
    <source>
        <dbReference type="SAM" id="MobiDB-lite"/>
    </source>
</evidence>
<dbReference type="VEuPathDB" id="VectorBase:ACON2_039983"/>
<dbReference type="GO" id="GO:0005175">
    <property type="term" value="F:CD27 receptor binding"/>
    <property type="evidence" value="ECO:0007669"/>
    <property type="project" value="TreeGrafter"/>
</dbReference>
<dbReference type="InterPro" id="IPR022773">
    <property type="entry name" value="Siva"/>
</dbReference>
<feature type="compositionally biased region" description="Polar residues" evidence="1">
    <location>
        <begin position="1"/>
        <end position="14"/>
    </location>
</feature>
<name>A0A6E8W4R6_ANOCL</name>
<dbReference type="PANTHER" id="PTHR14365">
    <property type="entry name" value="APOPTOSIS REGULATORY PROTEIN SIVA"/>
    <property type="match status" value="1"/>
</dbReference>
<sequence length="169" mass="19176">CNSQAMSMTMNANPNRKRLRSNESDGCFALQRKTFVNQQMMDQQDPNKMKRILAKTISLLFQGAKNQDKELVIDQKASLKAVRLLGSGEIDYDMNATSSWLGKKADRKCRQCDRMSIVHADCTNCNLELCEYCGVNCNTCPEKICLNCVTIFHCVSHDLPCCEQCKMFL</sequence>
<evidence type="ECO:0000313" key="3">
    <source>
        <dbReference type="Proteomes" id="UP001105220"/>
    </source>
</evidence>
<organism evidence="2 3">
    <name type="scientific">Anopheles coluzzii</name>
    <name type="common">African malaria mosquito</name>
    <dbReference type="NCBI Taxonomy" id="1518534"/>
    <lineage>
        <taxon>Eukaryota</taxon>
        <taxon>Metazoa</taxon>
        <taxon>Ecdysozoa</taxon>
        <taxon>Arthropoda</taxon>
        <taxon>Hexapoda</taxon>
        <taxon>Insecta</taxon>
        <taxon>Pterygota</taxon>
        <taxon>Neoptera</taxon>
        <taxon>Endopterygota</taxon>
        <taxon>Diptera</taxon>
        <taxon>Nematocera</taxon>
        <taxon>Culicoidea</taxon>
        <taxon>Culicidae</taxon>
        <taxon>Anophelinae</taxon>
        <taxon>Anopheles</taxon>
    </lineage>
</organism>
<dbReference type="AlphaFoldDB" id="A0A6E8W4R6"/>
<feature type="region of interest" description="Disordered" evidence="1">
    <location>
        <begin position="1"/>
        <end position="21"/>
    </location>
</feature>
<accession>A0A6E8W4R6</accession>
<dbReference type="Proteomes" id="UP001105220">
    <property type="component" value="Unplaced"/>
</dbReference>
<keyword evidence="3" id="KW-1185">Reference proteome</keyword>
<proteinExistence type="predicted"/>
<dbReference type="GO" id="GO:0097191">
    <property type="term" value="P:extrinsic apoptotic signaling pathway"/>
    <property type="evidence" value="ECO:0007669"/>
    <property type="project" value="TreeGrafter"/>
</dbReference>
<dbReference type="EnsemblMetazoa" id="ACON011753-RA">
    <property type="protein sequence ID" value="ACON011753-PA"/>
    <property type="gene ID" value="ACON011753"/>
</dbReference>
<reference key="1">
    <citation type="journal article" date="2019" name="Genes (Basel)">
        <title>A High-Quality De novo Genome Assembly from a Single Mosquito Using PacBio Sequencing.</title>
        <authorList>
            <person name="Kingan S.B."/>
            <person name="Heaton H."/>
            <person name="Cudini J."/>
            <person name="Lambert C.C."/>
            <person name="Baybayan P."/>
            <person name="Galvin B.D."/>
            <person name="Durbin R."/>
            <person name="Korlach J."/>
            <person name="Lawniczak M.K.N."/>
        </authorList>
    </citation>
    <scope>NUCLEOTIDE SEQUENCE [LARGE SCALE GENOMIC DNA]</scope>
    <source>
        <strain>Mali-NIH</strain>
    </source>
</reference>
<evidence type="ECO:0000313" key="2">
    <source>
        <dbReference type="EnsemblMetazoa" id="ACON011753-PA"/>
    </source>
</evidence>
<reference evidence="2" key="2">
    <citation type="submission" date="2020-05" db="UniProtKB">
        <authorList>
            <consortium name="EnsemblMetazoa"/>
        </authorList>
    </citation>
    <scope>IDENTIFICATION</scope>
    <source>
        <strain evidence="2">Ngousso</strain>
    </source>
</reference>
<protein>
    <submittedName>
        <fullName evidence="2">Apoptosis regulatory protein Siva</fullName>
    </submittedName>
</protein>
<dbReference type="PANTHER" id="PTHR14365:SF1">
    <property type="entry name" value="APOPTOSIS REGULATORY PROTEIN SIVA"/>
    <property type="match status" value="1"/>
</dbReference>
<dbReference type="VEuPathDB" id="VectorBase:ACON011753"/>
<dbReference type="VEuPathDB" id="VectorBase:ACMO_006566"/>